<evidence type="ECO:0000313" key="6">
    <source>
        <dbReference type="Proteomes" id="UP001163046"/>
    </source>
</evidence>
<feature type="domain" description="Tripeptidyl-peptidase II galactose-binding" evidence="4">
    <location>
        <begin position="126"/>
        <end position="214"/>
    </location>
</feature>
<gene>
    <name evidence="5" type="primary">TPP2_2</name>
    <name evidence="5" type="ORF">OS493_039030</name>
</gene>
<sequence length="502" mass="56712">MAFFRSIKHMTFVVNFQVSQKEMLDFRLPVQGVREEFIFENLVSLCKPFSESISVTTNYDEDVVRSFIVKVDPRGLSHGVHFAEVSAYDISCPQRGPLFRVPVTVIIPNSVSDADHYVYEMEELKFKPGQVHRSFVHVPEEATWAEFSVSSLEKEINGRFLLHAIQLSPLSSFKEHEFFQFYTLTPLGEKTLSFAVKGGETLELCTARWWANLGECAIKRSVTFHGVRPSEKSITLQTSKVCRVDVKPALREEELLPAVSLKTHAQPVRPSEYKISALGLRDVLPNGRQIYALTLTYNFHQSKAGEVSPNATYLSDLLYESEYESQLWMIFDSNKRMLGSGDAFPDRYSVKLEKGDYVLKLQVRHDNKDQLEKLKDTIVLIEQKLSPAITLDTHSSRLASMKSGGKFSSCTRGPGARCPVYIMPVADDKIPKAAKPGHILKGTISYVKSETGKKACTYPVQFIVPATANKQNNKAATTKPEEKQPKQQFEEAMRDLKISWIP</sequence>
<dbReference type="GO" id="GO:0008240">
    <property type="term" value="F:tripeptidyl-peptidase activity"/>
    <property type="evidence" value="ECO:0007669"/>
    <property type="project" value="UniProtKB-EC"/>
</dbReference>
<evidence type="ECO:0000259" key="3">
    <source>
        <dbReference type="Pfam" id="PF21223"/>
    </source>
</evidence>
<feature type="non-terminal residue" evidence="5">
    <location>
        <position position="1"/>
    </location>
</feature>
<dbReference type="InterPro" id="IPR048384">
    <property type="entry name" value="TPPII_GBD"/>
</dbReference>
<dbReference type="Pfam" id="PF21223">
    <property type="entry name" value="TPPII_Ig-like-1"/>
    <property type="match status" value="1"/>
</dbReference>
<protein>
    <submittedName>
        <fullName evidence="5">Tripeptidyl-peptidase II Tpp2</fullName>
        <ecNumber evidence="5">3.4.14.10</ecNumber>
    </submittedName>
</protein>
<dbReference type="EMBL" id="MU826970">
    <property type="protein sequence ID" value="KAJ7369432.1"/>
    <property type="molecule type" value="Genomic_DNA"/>
</dbReference>
<feature type="domain" description="Tripeptidyl peptidase II second Ig-like" evidence="2">
    <location>
        <begin position="249"/>
        <end position="435"/>
    </location>
</feature>
<evidence type="ECO:0000259" key="2">
    <source>
        <dbReference type="Pfam" id="PF12580"/>
    </source>
</evidence>
<dbReference type="InterPro" id="IPR022229">
    <property type="entry name" value="TPPII_Ig-like-2"/>
</dbReference>
<dbReference type="InterPro" id="IPR046940">
    <property type="entry name" value="TPPII_Ig-like_sf"/>
</dbReference>
<feature type="region of interest" description="Disordered" evidence="1">
    <location>
        <begin position="469"/>
        <end position="494"/>
    </location>
</feature>
<dbReference type="AlphaFoldDB" id="A0A9X0CMP6"/>
<evidence type="ECO:0000313" key="5">
    <source>
        <dbReference type="EMBL" id="KAJ7369432.1"/>
    </source>
</evidence>
<dbReference type="InterPro" id="IPR048383">
    <property type="entry name" value="TPPII_Ig-like-1"/>
</dbReference>
<feature type="compositionally biased region" description="Low complexity" evidence="1">
    <location>
        <begin position="469"/>
        <end position="478"/>
    </location>
</feature>
<feature type="domain" description="Tripeptidyl-peptidase II first Ig-like" evidence="3">
    <location>
        <begin position="62"/>
        <end position="106"/>
    </location>
</feature>
<proteinExistence type="predicted"/>
<keyword evidence="5" id="KW-0378">Hydrolase</keyword>
<comment type="caution">
    <text evidence="5">The sequence shown here is derived from an EMBL/GenBank/DDBJ whole genome shotgun (WGS) entry which is preliminary data.</text>
</comment>
<feature type="compositionally biased region" description="Basic and acidic residues" evidence="1">
    <location>
        <begin position="479"/>
        <end position="494"/>
    </location>
</feature>
<accession>A0A9X0CMP6</accession>
<dbReference type="Gene3D" id="2.60.40.3170">
    <property type="match status" value="1"/>
</dbReference>
<dbReference type="OrthoDB" id="10256524at2759"/>
<organism evidence="5 6">
    <name type="scientific">Desmophyllum pertusum</name>
    <dbReference type="NCBI Taxonomy" id="174260"/>
    <lineage>
        <taxon>Eukaryota</taxon>
        <taxon>Metazoa</taxon>
        <taxon>Cnidaria</taxon>
        <taxon>Anthozoa</taxon>
        <taxon>Hexacorallia</taxon>
        <taxon>Scleractinia</taxon>
        <taxon>Caryophylliina</taxon>
        <taxon>Caryophylliidae</taxon>
        <taxon>Desmophyllum</taxon>
    </lineage>
</organism>
<dbReference type="Proteomes" id="UP001163046">
    <property type="component" value="Unassembled WGS sequence"/>
</dbReference>
<keyword evidence="6" id="KW-1185">Reference proteome</keyword>
<dbReference type="Pfam" id="PF21316">
    <property type="entry name" value="TPPII_GBD"/>
    <property type="match status" value="1"/>
</dbReference>
<name>A0A9X0CMP6_9CNID</name>
<evidence type="ECO:0000259" key="4">
    <source>
        <dbReference type="Pfam" id="PF21316"/>
    </source>
</evidence>
<evidence type="ECO:0000256" key="1">
    <source>
        <dbReference type="SAM" id="MobiDB-lite"/>
    </source>
</evidence>
<reference evidence="5" key="1">
    <citation type="submission" date="2023-01" db="EMBL/GenBank/DDBJ databases">
        <title>Genome assembly of the deep-sea coral Lophelia pertusa.</title>
        <authorList>
            <person name="Herrera S."/>
            <person name="Cordes E."/>
        </authorList>
    </citation>
    <scope>NUCLEOTIDE SEQUENCE</scope>
    <source>
        <strain evidence="5">USNM1676648</strain>
        <tissue evidence="5">Polyp</tissue>
    </source>
</reference>
<dbReference type="Pfam" id="PF12580">
    <property type="entry name" value="TPPII"/>
    <property type="match status" value="1"/>
</dbReference>
<dbReference type="EC" id="3.4.14.10" evidence="5"/>